<evidence type="ECO:0000256" key="1">
    <source>
        <dbReference type="ARBA" id="ARBA00004651"/>
    </source>
</evidence>
<dbReference type="InterPro" id="IPR036938">
    <property type="entry name" value="PAP2/HPO_sf"/>
</dbReference>
<reference evidence="10 11" key="1">
    <citation type="submission" date="2016-07" db="EMBL/GenBank/DDBJ databases">
        <title>Draft genome sequence of Prauserella sp. YIM 121212, isolated from alkaline soil.</title>
        <authorList>
            <person name="Ruckert C."/>
            <person name="Albersmeier A."/>
            <person name="Jiang C.-L."/>
            <person name="Jiang Y."/>
            <person name="Kalinowski J."/>
            <person name="Schneider O."/>
            <person name="Winkler A."/>
            <person name="Zotchev S.B."/>
        </authorList>
    </citation>
    <scope>NUCLEOTIDE SEQUENCE [LARGE SCALE GENOMIC DNA]</scope>
    <source>
        <strain evidence="10 11">YIM 121212</strain>
    </source>
</reference>
<feature type="transmembrane region" description="Helical" evidence="8">
    <location>
        <begin position="20"/>
        <end position="41"/>
    </location>
</feature>
<dbReference type="GO" id="GO:0005886">
    <property type="term" value="C:plasma membrane"/>
    <property type="evidence" value="ECO:0007669"/>
    <property type="project" value="UniProtKB-SubCell"/>
</dbReference>
<evidence type="ECO:0000256" key="2">
    <source>
        <dbReference type="ARBA" id="ARBA00022475"/>
    </source>
</evidence>
<evidence type="ECO:0000313" key="10">
    <source>
        <dbReference type="EMBL" id="PXY17043.1"/>
    </source>
</evidence>
<feature type="compositionally biased region" description="Polar residues" evidence="7">
    <location>
        <begin position="260"/>
        <end position="269"/>
    </location>
</feature>
<dbReference type="PANTHER" id="PTHR14969:SF62">
    <property type="entry name" value="DECAPRENYLPHOSPHORYL-5-PHOSPHORIBOSE PHOSPHATASE RV3807C-RELATED"/>
    <property type="match status" value="1"/>
</dbReference>
<evidence type="ECO:0000256" key="5">
    <source>
        <dbReference type="ARBA" id="ARBA00022989"/>
    </source>
</evidence>
<dbReference type="SMART" id="SM00014">
    <property type="entry name" value="acidPPc"/>
    <property type="match status" value="1"/>
</dbReference>
<sequence>MSVWWYRDIVGFALGMPAWTRPVAAIGTDAVLFVFAAGMLWSWWRARRGNPRALALALLGPAGAAVAYLVSEAVKSVVREQRPCAALTQARIVACPPPGDWSFPSNHSVAAGAAGFAAVLACRSAAFWAIPAALLAALSRVVVGVHYPHDVAAGLALGGTVALLVILPLQRPGARLIGHQRSLGRWRWLVGPTRHEPEPQTVPGHRVASFRNRNTNGRVSDGRLTQPPAPLRQHERVRGLALMGITRTAEVLPAPDQLGARSTGTLSTASRERRTRDPR</sequence>
<dbReference type="Gene3D" id="1.20.144.10">
    <property type="entry name" value="Phosphatidic acid phosphatase type 2/haloperoxidase"/>
    <property type="match status" value="1"/>
</dbReference>
<keyword evidence="5 8" id="KW-1133">Transmembrane helix</keyword>
<accession>A0A318LFV3</accession>
<evidence type="ECO:0000259" key="9">
    <source>
        <dbReference type="SMART" id="SM00014"/>
    </source>
</evidence>
<dbReference type="PANTHER" id="PTHR14969">
    <property type="entry name" value="SPHINGOSINE-1-PHOSPHATE PHOSPHOHYDROLASE"/>
    <property type="match status" value="1"/>
</dbReference>
<comment type="subcellular location">
    <subcellularLocation>
        <location evidence="1">Cell membrane</location>
        <topology evidence="1">Multi-pass membrane protein</topology>
    </subcellularLocation>
</comment>
<keyword evidence="4" id="KW-0378">Hydrolase</keyword>
<dbReference type="Proteomes" id="UP000247892">
    <property type="component" value="Unassembled WGS sequence"/>
</dbReference>
<keyword evidence="2" id="KW-1003">Cell membrane</keyword>
<feature type="transmembrane region" description="Helical" evidence="8">
    <location>
        <begin position="150"/>
        <end position="169"/>
    </location>
</feature>
<evidence type="ECO:0000256" key="8">
    <source>
        <dbReference type="SAM" id="Phobius"/>
    </source>
</evidence>
<proteinExistence type="predicted"/>
<dbReference type="GO" id="GO:0016787">
    <property type="term" value="F:hydrolase activity"/>
    <property type="evidence" value="ECO:0007669"/>
    <property type="project" value="UniProtKB-KW"/>
</dbReference>
<evidence type="ECO:0000256" key="6">
    <source>
        <dbReference type="ARBA" id="ARBA00023136"/>
    </source>
</evidence>
<evidence type="ECO:0000256" key="3">
    <source>
        <dbReference type="ARBA" id="ARBA00022692"/>
    </source>
</evidence>
<protein>
    <recommendedName>
        <fullName evidence="9">Phosphatidic acid phosphatase type 2/haloperoxidase domain-containing protein</fullName>
    </recommendedName>
</protein>
<gene>
    <name evidence="10" type="ORF">BA062_37860</name>
</gene>
<evidence type="ECO:0000256" key="4">
    <source>
        <dbReference type="ARBA" id="ARBA00022801"/>
    </source>
</evidence>
<organism evidence="10 11">
    <name type="scientific">Prauserella flavalba</name>
    <dbReference type="NCBI Taxonomy" id="1477506"/>
    <lineage>
        <taxon>Bacteria</taxon>
        <taxon>Bacillati</taxon>
        <taxon>Actinomycetota</taxon>
        <taxon>Actinomycetes</taxon>
        <taxon>Pseudonocardiales</taxon>
        <taxon>Pseudonocardiaceae</taxon>
        <taxon>Prauserella</taxon>
    </lineage>
</organism>
<keyword evidence="6 8" id="KW-0472">Membrane</keyword>
<dbReference type="AlphaFoldDB" id="A0A318LFV3"/>
<keyword evidence="11" id="KW-1185">Reference proteome</keyword>
<name>A0A318LFV3_9PSEU</name>
<dbReference type="Pfam" id="PF01569">
    <property type="entry name" value="PAP2"/>
    <property type="match status" value="1"/>
</dbReference>
<comment type="caution">
    <text evidence="10">The sequence shown here is derived from an EMBL/GenBank/DDBJ whole genome shotgun (WGS) entry which is preliminary data.</text>
</comment>
<dbReference type="InterPro" id="IPR000326">
    <property type="entry name" value="PAP2/HPO"/>
</dbReference>
<evidence type="ECO:0000313" key="11">
    <source>
        <dbReference type="Proteomes" id="UP000247892"/>
    </source>
</evidence>
<dbReference type="SUPFAM" id="SSF48317">
    <property type="entry name" value="Acid phosphatase/Vanadium-dependent haloperoxidase"/>
    <property type="match status" value="1"/>
</dbReference>
<keyword evidence="3 8" id="KW-0812">Transmembrane</keyword>
<feature type="domain" description="Phosphatidic acid phosphatase type 2/haloperoxidase" evidence="9">
    <location>
        <begin position="54"/>
        <end position="166"/>
    </location>
</feature>
<feature type="transmembrane region" description="Helical" evidence="8">
    <location>
        <begin position="109"/>
        <end position="138"/>
    </location>
</feature>
<feature type="compositionally biased region" description="Basic and acidic residues" evidence="7">
    <location>
        <begin position="270"/>
        <end position="279"/>
    </location>
</feature>
<dbReference type="EMBL" id="MASU01000030">
    <property type="protein sequence ID" value="PXY17043.1"/>
    <property type="molecule type" value="Genomic_DNA"/>
</dbReference>
<dbReference type="OrthoDB" id="5243958at2"/>
<evidence type="ECO:0000256" key="7">
    <source>
        <dbReference type="SAM" id="MobiDB-lite"/>
    </source>
</evidence>
<feature type="region of interest" description="Disordered" evidence="7">
    <location>
        <begin position="253"/>
        <end position="279"/>
    </location>
</feature>
<dbReference type="RefSeq" id="WP_110344050.1">
    <property type="nucleotide sequence ID" value="NZ_MASU01000030.1"/>
</dbReference>